<accession>Q0EVS9</accession>
<dbReference type="InterPro" id="IPR029058">
    <property type="entry name" value="AB_hydrolase_fold"/>
</dbReference>
<evidence type="ECO:0000259" key="2">
    <source>
        <dbReference type="Pfam" id="PF00561"/>
    </source>
</evidence>
<dbReference type="AlphaFoldDB" id="Q0EVS9"/>
<keyword evidence="1 3" id="KW-0378">Hydrolase</keyword>
<organism evidence="3 4">
    <name type="scientific">Mariprofundus ferrooxydans PV-1</name>
    <dbReference type="NCBI Taxonomy" id="314345"/>
    <lineage>
        <taxon>Bacteria</taxon>
        <taxon>Pseudomonadati</taxon>
        <taxon>Pseudomonadota</taxon>
        <taxon>Candidatius Mariprofundia</taxon>
        <taxon>Mariprofundales</taxon>
        <taxon>Mariprofundaceae</taxon>
        <taxon>Mariprofundus</taxon>
    </lineage>
</organism>
<dbReference type="Pfam" id="PF00561">
    <property type="entry name" value="Abhydrolase_1"/>
    <property type="match status" value="1"/>
</dbReference>
<dbReference type="GO" id="GO:0016020">
    <property type="term" value="C:membrane"/>
    <property type="evidence" value="ECO:0007669"/>
    <property type="project" value="TreeGrafter"/>
</dbReference>
<evidence type="ECO:0000256" key="1">
    <source>
        <dbReference type="ARBA" id="ARBA00022801"/>
    </source>
</evidence>
<protein>
    <submittedName>
        <fullName evidence="3">Alpha/beta hydrolase fold protein</fullName>
    </submittedName>
</protein>
<name>Q0EVS9_9PROT</name>
<proteinExistence type="predicted"/>
<dbReference type="InParanoid" id="Q0EVS9"/>
<dbReference type="FunCoup" id="Q0EVS9">
    <property type="interactions" value="148"/>
</dbReference>
<dbReference type="HOGENOM" id="CLU_020336_50_2_0"/>
<feature type="domain" description="AB hydrolase-1" evidence="2">
    <location>
        <begin position="3"/>
        <end position="225"/>
    </location>
</feature>
<dbReference type="InterPro" id="IPR000073">
    <property type="entry name" value="AB_hydrolase_1"/>
</dbReference>
<dbReference type="ESTHER" id="9prot-q0evs9">
    <property type="family name" value="BioH"/>
</dbReference>
<comment type="caution">
    <text evidence="3">The sequence shown here is derived from an EMBL/GenBank/DDBJ whole genome shotgun (WGS) entry which is preliminary data.</text>
</comment>
<sequence length="240" mass="26248">MTPLVFLHGWAQSRQIWYQQQRAFPQAHFLNLPGHGGAMAAPADAWLDLLVAQLPDEPCALIGWSLGGMLALEIAHRFPERIAALGLIATTPRFRTGDAWSCGCDEATFAAFHEAVASASPRALNRFFALMLHGDDLPRSRYNELARHAVDRQNPATSSALSAGLALLASLDLRQSLALADMPVLLMHGEQDAIVPVAAGRWLAEQLPGAQAHYADACGHAPFLSQPERFNTILKEWWQQ</sequence>
<dbReference type="EMBL" id="AATS01000026">
    <property type="protein sequence ID" value="EAU53387.1"/>
    <property type="molecule type" value="Genomic_DNA"/>
</dbReference>
<dbReference type="InterPro" id="IPR050266">
    <property type="entry name" value="AB_hydrolase_sf"/>
</dbReference>
<evidence type="ECO:0000313" key="4">
    <source>
        <dbReference type="Proteomes" id="UP000005297"/>
    </source>
</evidence>
<evidence type="ECO:0000313" key="3">
    <source>
        <dbReference type="EMBL" id="EAU53387.1"/>
    </source>
</evidence>
<dbReference type="STRING" id="314344.AL013_07475"/>
<reference evidence="3 4" key="1">
    <citation type="submission" date="2006-09" db="EMBL/GenBank/DDBJ databases">
        <authorList>
            <person name="Emerson D."/>
            <person name="Ferriera S."/>
            <person name="Johnson J."/>
            <person name="Kravitz S."/>
            <person name="Halpern A."/>
            <person name="Remington K."/>
            <person name="Beeson K."/>
            <person name="Tran B."/>
            <person name="Rogers Y.-H."/>
            <person name="Friedman R."/>
            <person name="Venter J.C."/>
        </authorList>
    </citation>
    <scope>NUCLEOTIDE SEQUENCE [LARGE SCALE GENOMIC DNA]</scope>
    <source>
        <strain evidence="3 4">PV-1</strain>
    </source>
</reference>
<dbReference type="Proteomes" id="UP000005297">
    <property type="component" value="Unassembled WGS sequence"/>
</dbReference>
<dbReference type="OrthoDB" id="9798888at2"/>
<gene>
    <name evidence="3" type="ORF">SPV1_10331</name>
</gene>
<dbReference type="Gene3D" id="3.40.50.1820">
    <property type="entry name" value="alpha/beta hydrolase"/>
    <property type="match status" value="1"/>
</dbReference>
<keyword evidence="4" id="KW-1185">Reference proteome</keyword>
<dbReference type="RefSeq" id="WP_009849585.1">
    <property type="nucleotide sequence ID" value="NZ_DS022294.1"/>
</dbReference>
<dbReference type="eggNOG" id="COG2267">
    <property type="taxonomic scope" value="Bacteria"/>
</dbReference>
<dbReference type="SUPFAM" id="SSF53474">
    <property type="entry name" value="alpha/beta-Hydrolases"/>
    <property type="match status" value="1"/>
</dbReference>
<dbReference type="PANTHER" id="PTHR43798">
    <property type="entry name" value="MONOACYLGLYCEROL LIPASE"/>
    <property type="match status" value="1"/>
</dbReference>
<dbReference type="PRINTS" id="PR00111">
    <property type="entry name" value="ABHYDROLASE"/>
</dbReference>
<dbReference type="PANTHER" id="PTHR43798:SF31">
    <property type="entry name" value="AB HYDROLASE SUPERFAMILY PROTEIN YCLE"/>
    <property type="match status" value="1"/>
</dbReference>
<dbReference type="GO" id="GO:0016787">
    <property type="term" value="F:hydrolase activity"/>
    <property type="evidence" value="ECO:0007669"/>
    <property type="project" value="UniProtKB-KW"/>
</dbReference>